<proteinExistence type="predicted"/>
<dbReference type="AlphaFoldDB" id="A0A4Y2VRM9"/>
<name>A0A4Y2VRM9_ARAVE</name>
<organism evidence="2 3">
    <name type="scientific">Araneus ventricosus</name>
    <name type="common">Orbweaver spider</name>
    <name type="synonym">Epeira ventricosa</name>
    <dbReference type="NCBI Taxonomy" id="182803"/>
    <lineage>
        <taxon>Eukaryota</taxon>
        <taxon>Metazoa</taxon>
        <taxon>Ecdysozoa</taxon>
        <taxon>Arthropoda</taxon>
        <taxon>Chelicerata</taxon>
        <taxon>Arachnida</taxon>
        <taxon>Araneae</taxon>
        <taxon>Araneomorphae</taxon>
        <taxon>Entelegynae</taxon>
        <taxon>Araneoidea</taxon>
        <taxon>Araneidae</taxon>
        <taxon>Araneus</taxon>
    </lineage>
</organism>
<gene>
    <name evidence="2" type="ORF">AVEN_217524_1</name>
</gene>
<keyword evidence="3" id="KW-1185">Reference proteome</keyword>
<feature type="non-terminal residue" evidence="2">
    <location>
        <position position="1"/>
    </location>
</feature>
<accession>A0A4Y2VRM9</accession>
<evidence type="ECO:0000256" key="1">
    <source>
        <dbReference type="SAM" id="MobiDB-lite"/>
    </source>
</evidence>
<evidence type="ECO:0000313" key="2">
    <source>
        <dbReference type="EMBL" id="GBO27068.1"/>
    </source>
</evidence>
<feature type="region of interest" description="Disordered" evidence="1">
    <location>
        <begin position="12"/>
        <end position="42"/>
    </location>
</feature>
<protein>
    <submittedName>
        <fullName evidence="2">Uncharacterized protein</fullName>
    </submittedName>
</protein>
<sequence>LSTSPEKVKIFTDESLHISPTGRGGKQSPKGSSFPSSADLTPDVEMGLPCIWRYGRLQECCRRNAEVFSHSHLLHILKETENYDFALKDKNKNNSPSNNHISTDLRNCKTRGAFDVRARRQTE</sequence>
<reference evidence="2 3" key="1">
    <citation type="journal article" date="2019" name="Sci. Rep.">
        <title>Orb-weaving spider Araneus ventricosus genome elucidates the spidroin gene catalogue.</title>
        <authorList>
            <person name="Kono N."/>
            <person name="Nakamura H."/>
            <person name="Ohtoshi R."/>
            <person name="Moran D.A.P."/>
            <person name="Shinohara A."/>
            <person name="Yoshida Y."/>
            <person name="Fujiwara M."/>
            <person name="Mori M."/>
            <person name="Tomita M."/>
            <person name="Arakawa K."/>
        </authorList>
    </citation>
    <scope>NUCLEOTIDE SEQUENCE [LARGE SCALE GENOMIC DNA]</scope>
</reference>
<evidence type="ECO:0000313" key="3">
    <source>
        <dbReference type="Proteomes" id="UP000499080"/>
    </source>
</evidence>
<feature type="compositionally biased region" description="Polar residues" evidence="1">
    <location>
        <begin position="29"/>
        <end position="39"/>
    </location>
</feature>
<comment type="caution">
    <text evidence="2">The sequence shown here is derived from an EMBL/GenBank/DDBJ whole genome shotgun (WGS) entry which is preliminary data.</text>
</comment>
<dbReference type="EMBL" id="BGPR01050055">
    <property type="protein sequence ID" value="GBO27068.1"/>
    <property type="molecule type" value="Genomic_DNA"/>
</dbReference>
<dbReference type="Proteomes" id="UP000499080">
    <property type="component" value="Unassembled WGS sequence"/>
</dbReference>